<dbReference type="Proteomes" id="UP001201980">
    <property type="component" value="Unassembled WGS sequence"/>
</dbReference>
<name>A0AAD5RGT5_9PEZI</name>
<feature type="transmembrane region" description="Helical" evidence="2">
    <location>
        <begin position="265"/>
        <end position="282"/>
    </location>
</feature>
<keyword evidence="2" id="KW-0812">Transmembrane</keyword>
<protein>
    <recommendedName>
        <fullName evidence="3">DUF6594 domain-containing protein</fullName>
    </recommendedName>
</protein>
<feature type="transmembrane region" description="Helical" evidence="2">
    <location>
        <begin position="237"/>
        <end position="259"/>
    </location>
</feature>
<evidence type="ECO:0000313" key="5">
    <source>
        <dbReference type="Proteomes" id="UP001201980"/>
    </source>
</evidence>
<accession>A0AAD5RGT5</accession>
<evidence type="ECO:0000256" key="1">
    <source>
        <dbReference type="SAM" id="MobiDB-lite"/>
    </source>
</evidence>
<dbReference type="AlphaFoldDB" id="A0AAD5RGT5"/>
<gene>
    <name evidence="4" type="ORF">MKZ38_008324</name>
</gene>
<keyword evidence="2" id="KW-1133">Transmembrane helix</keyword>
<organism evidence="4 5">
    <name type="scientific">Zalerion maritima</name>
    <dbReference type="NCBI Taxonomy" id="339359"/>
    <lineage>
        <taxon>Eukaryota</taxon>
        <taxon>Fungi</taxon>
        <taxon>Dikarya</taxon>
        <taxon>Ascomycota</taxon>
        <taxon>Pezizomycotina</taxon>
        <taxon>Sordariomycetes</taxon>
        <taxon>Lulworthiomycetidae</taxon>
        <taxon>Lulworthiales</taxon>
        <taxon>Lulworthiaceae</taxon>
        <taxon>Zalerion</taxon>
    </lineage>
</organism>
<feature type="domain" description="DUF6594" evidence="3">
    <location>
        <begin position="80"/>
        <end position="305"/>
    </location>
</feature>
<evidence type="ECO:0000259" key="3">
    <source>
        <dbReference type="Pfam" id="PF20237"/>
    </source>
</evidence>
<evidence type="ECO:0000313" key="4">
    <source>
        <dbReference type="EMBL" id="KAJ2893700.1"/>
    </source>
</evidence>
<dbReference type="Pfam" id="PF20237">
    <property type="entry name" value="DUF6594"/>
    <property type="match status" value="1"/>
</dbReference>
<comment type="caution">
    <text evidence="4">The sequence shown here is derived from an EMBL/GenBank/DDBJ whole genome shotgun (WGS) entry which is preliminary data.</text>
</comment>
<dbReference type="InterPro" id="IPR046529">
    <property type="entry name" value="DUF6594"/>
</dbReference>
<feature type="compositionally biased region" description="Polar residues" evidence="1">
    <location>
        <begin position="130"/>
        <end position="149"/>
    </location>
</feature>
<dbReference type="EMBL" id="JAKWBI020000577">
    <property type="protein sequence ID" value="KAJ2893700.1"/>
    <property type="molecule type" value="Genomic_DNA"/>
</dbReference>
<sequence length="320" mass="35636">MIQWFRRLCDTGGPGLPSVQGSPVPMEDFGQPDDDLATPDLAPKAANINEWLRHTKDWRIVKQTPKGYARICLDQSTSGSSHPLLRRFEHLTQMCIQYHALRVFDLERDLTAIITTTSSTTSTQSAPEGSVQSAPEGSVQSAPESSVQSAPEDKFEDLLKKSTEALDTYLQEYGLDEKKLQFYRNPDDFIVTRTYSNGIFHYLPYWLESHEWAKRLFIPSDPRTGEYYITSRWIKMLGTFVTVACTSFLLLTPVAILFFGDLGKIASALVVMAFSIGVPFLLHSFAEPKINHTLLAQSGIAAVLVTFLSNIRQAGGGCSC</sequence>
<proteinExistence type="predicted"/>
<reference evidence="4" key="1">
    <citation type="submission" date="2022-07" db="EMBL/GenBank/DDBJ databases">
        <title>Draft genome sequence of Zalerion maritima ATCC 34329, a (micro)plastics degrading marine fungus.</title>
        <authorList>
            <person name="Paco A."/>
            <person name="Goncalves M.F.M."/>
            <person name="Rocha-Santos T.A.P."/>
            <person name="Alves A."/>
        </authorList>
    </citation>
    <scope>NUCLEOTIDE SEQUENCE</scope>
    <source>
        <strain evidence="4">ATCC 34329</strain>
    </source>
</reference>
<keyword evidence="5" id="KW-1185">Reference proteome</keyword>
<feature type="region of interest" description="Disordered" evidence="1">
    <location>
        <begin position="118"/>
        <end position="153"/>
    </location>
</feature>
<evidence type="ECO:0000256" key="2">
    <source>
        <dbReference type="SAM" id="Phobius"/>
    </source>
</evidence>
<keyword evidence="2" id="KW-0472">Membrane</keyword>